<dbReference type="Gene3D" id="3.30.1180.10">
    <property type="match status" value="1"/>
</dbReference>
<dbReference type="Proteomes" id="UP000234456">
    <property type="component" value="Unassembled WGS sequence"/>
</dbReference>
<reference evidence="2 3" key="1">
    <citation type="submission" date="2017-12" db="EMBL/GenBank/DDBJ databases">
        <title>Draft genome sequence of Ralstonia pickettii 52.</title>
        <authorList>
            <person name="Zheng B."/>
        </authorList>
    </citation>
    <scope>NUCLEOTIDE SEQUENCE [LARGE SCALE GENOMIC DNA]</scope>
    <source>
        <strain evidence="2 3">52</strain>
    </source>
</reference>
<organism evidence="2 3">
    <name type="scientific">Ralstonia pickettii</name>
    <name type="common">Burkholderia pickettii</name>
    <dbReference type="NCBI Taxonomy" id="329"/>
    <lineage>
        <taxon>Bacteria</taxon>
        <taxon>Pseudomonadati</taxon>
        <taxon>Pseudomonadota</taxon>
        <taxon>Betaproteobacteria</taxon>
        <taxon>Burkholderiales</taxon>
        <taxon>Burkholderiaceae</taxon>
        <taxon>Ralstonia</taxon>
    </lineage>
</organism>
<dbReference type="PANTHER" id="PTHR33434">
    <property type="entry name" value="DEGV DOMAIN-CONTAINING PROTEIN DR_1986-RELATED"/>
    <property type="match status" value="1"/>
</dbReference>
<dbReference type="Gene3D" id="3.40.50.10170">
    <property type="match status" value="1"/>
</dbReference>
<proteinExistence type="predicted"/>
<comment type="caution">
    <text evidence="2">The sequence shown here is derived from an EMBL/GenBank/DDBJ whole genome shotgun (WGS) entry which is preliminary data.</text>
</comment>
<name>A0A2N4TWA5_RALPI</name>
<dbReference type="OrthoDB" id="6190387at2"/>
<dbReference type="PROSITE" id="PS51482">
    <property type="entry name" value="DEGV"/>
    <property type="match status" value="1"/>
</dbReference>
<dbReference type="RefSeq" id="WP_102064507.1">
    <property type="nucleotide sequence ID" value="NZ_PKQE01000001.1"/>
</dbReference>
<dbReference type="EMBL" id="PKQE01000001">
    <property type="protein sequence ID" value="PLC43971.1"/>
    <property type="molecule type" value="Genomic_DNA"/>
</dbReference>
<evidence type="ECO:0000313" key="3">
    <source>
        <dbReference type="Proteomes" id="UP000234456"/>
    </source>
</evidence>
<dbReference type="InterPro" id="IPR050270">
    <property type="entry name" value="DegV_domain_contain"/>
</dbReference>
<dbReference type="AlphaFoldDB" id="A0A2N4TWA5"/>
<dbReference type="Pfam" id="PF02645">
    <property type="entry name" value="DegV"/>
    <property type="match status" value="1"/>
</dbReference>
<dbReference type="GO" id="GO:0008289">
    <property type="term" value="F:lipid binding"/>
    <property type="evidence" value="ECO:0007669"/>
    <property type="project" value="UniProtKB-KW"/>
</dbReference>
<dbReference type="InterPro" id="IPR003797">
    <property type="entry name" value="DegV"/>
</dbReference>
<evidence type="ECO:0008006" key="4">
    <source>
        <dbReference type="Google" id="ProtNLM"/>
    </source>
</evidence>
<evidence type="ECO:0000313" key="2">
    <source>
        <dbReference type="EMBL" id="PLC43971.1"/>
    </source>
</evidence>
<dbReference type="InterPro" id="IPR043168">
    <property type="entry name" value="DegV_C"/>
</dbReference>
<evidence type="ECO:0000256" key="1">
    <source>
        <dbReference type="ARBA" id="ARBA00023121"/>
    </source>
</evidence>
<keyword evidence="1" id="KW-0446">Lipid-binding</keyword>
<accession>A0A2N4TWA5</accession>
<dbReference type="PANTHER" id="PTHR33434:SF2">
    <property type="entry name" value="FATTY ACID-BINDING PROTEIN TM_1468"/>
    <property type="match status" value="1"/>
</dbReference>
<dbReference type="SUPFAM" id="SSF82549">
    <property type="entry name" value="DAK1/DegV-like"/>
    <property type="match status" value="1"/>
</dbReference>
<sequence>MGNAIGDTIVLTDAACDMPRSMIDQLGLGVVPFRIRAGELFVEDRRDEAALPQLYRKYLVDKQDHYAESIPLLEREIEDFLLKHVVTQHDRALLLTIASSRSHFYSHATGAVVGTTAKSFKPRKDAGRSGLFELTVVDTGAIGPGQALMVHEAARMLREGAEVRDVVHVIENRLRDASHVYLVPDELLYMYTRAKQKGEKSITWSRYMMGTAFNVRPLIHMHRGETEAIAKVRGSEEGIRRLLAHTETMIAEERLATPVVAITYSGSLDTVRRMEPVQALMRTAQDHGVEVLLAPMSLTVALNVGANAFSVGYLSDSPVPI</sequence>
<gene>
    <name evidence="2" type="ORF">C0Q88_04485</name>
</gene>
<protein>
    <recommendedName>
        <fullName evidence="4">DegV family protein</fullName>
    </recommendedName>
</protein>